<dbReference type="InterPro" id="IPR013780">
    <property type="entry name" value="Glyco_hydro_b"/>
</dbReference>
<evidence type="ECO:0000313" key="5">
    <source>
        <dbReference type="EMBL" id="SHI22760.1"/>
    </source>
</evidence>
<keyword evidence="2 5" id="KW-0808">Transferase</keyword>
<dbReference type="InterPro" id="IPR029063">
    <property type="entry name" value="SAM-dependent_MTases_sf"/>
</dbReference>
<dbReference type="InterPro" id="IPR019614">
    <property type="entry name" value="SAM-dep_methyl-trfase"/>
</dbReference>
<name>A0A1M5ZEU5_9FIRM</name>
<protein>
    <submittedName>
        <fullName evidence="5">23S rRNA (Cytosine1962-C5)-methyltransferase</fullName>
    </submittedName>
</protein>
<feature type="domain" description="S-adenosylmethionine-dependent methyltransferase" evidence="4">
    <location>
        <begin position="63"/>
        <end position="200"/>
    </location>
</feature>
<evidence type="ECO:0000256" key="1">
    <source>
        <dbReference type="ARBA" id="ARBA00022603"/>
    </source>
</evidence>
<dbReference type="AlphaFoldDB" id="A0A1M5ZEU5"/>
<dbReference type="OrthoDB" id="9805492at2"/>
<dbReference type="EMBL" id="FQXV01000018">
    <property type="protein sequence ID" value="SHI22760.1"/>
    <property type="molecule type" value="Genomic_DNA"/>
</dbReference>
<keyword evidence="1 5" id="KW-0489">Methyltransferase</keyword>
<evidence type="ECO:0000256" key="2">
    <source>
        <dbReference type="ARBA" id="ARBA00022679"/>
    </source>
</evidence>
<dbReference type="PANTHER" id="PTHR43042:SF2">
    <property type="entry name" value="SAM-DEPENDENT METHYLTRANSFERASE"/>
    <property type="match status" value="1"/>
</dbReference>
<evidence type="ECO:0000256" key="3">
    <source>
        <dbReference type="ARBA" id="ARBA00022691"/>
    </source>
</evidence>
<accession>A0A1M5ZEU5</accession>
<evidence type="ECO:0000259" key="4">
    <source>
        <dbReference type="Pfam" id="PF10672"/>
    </source>
</evidence>
<dbReference type="SUPFAM" id="SSF53335">
    <property type="entry name" value="S-adenosyl-L-methionine-dependent methyltransferases"/>
    <property type="match status" value="1"/>
</dbReference>
<gene>
    <name evidence="5" type="ORF">SAMN02745823_03640</name>
</gene>
<sequence>MWISGKWADYELLDCSGGEKLERWGKYLLVRPDPQAIWDTPKTHPGWRKPDARYARSASGGGQWEKNSLPESWQVGYGDLTFNIKPMNFKHTGLFPEQAVNWDYIAGRIKAAGRPVSVLNLFAYTGGATVAAAAAGAAVCHVDAARGMVAWARENAKASGLEDRPVRWIVDDCAKFIDREIRRGRRYDAIIMDPPSYGRGPSGEVWKLEDDLYAFVSLCAGALSDDPLFAVINAYTTGLSPSVLTYIAETVFSKRFGGRAESGELGLPVTESGLVLPCGATCRWER</sequence>
<dbReference type="Proteomes" id="UP000183995">
    <property type="component" value="Unassembled WGS sequence"/>
</dbReference>
<dbReference type="Pfam" id="PF10672">
    <property type="entry name" value="Methyltrans_SAM"/>
    <property type="match status" value="1"/>
</dbReference>
<dbReference type="RefSeq" id="WP_073082569.1">
    <property type="nucleotide sequence ID" value="NZ_FQXV01000018.1"/>
</dbReference>
<keyword evidence="6" id="KW-1185">Reference proteome</keyword>
<dbReference type="GO" id="GO:0032259">
    <property type="term" value="P:methylation"/>
    <property type="evidence" value="ECO:0007669"/>
    <property type="project" value="UniProtKB-KW"/>
</dbReference>
<dbReference type="Gene3D" id="2.60.40.1180">
    <property type="entry name" value="Golgi alpha-mannosidase II"/>
    <property type="match status" value="1"/>
</dbReference>
<reference evidence="5 6" key="1">
    <citation type="submission" date="2016-11" db="EMBL/GenBank/DDBJ databases">
        <authorList>
            <person name="Jaros S."/>
            <person name="Januszkiewicz K."/>
            <person name="Wedrychowicz H."/>
        </authorList>
    </citation>
    <scope>NUCLEOTIDE SEQUENCE [LARGE SCALE GENOMIC DNA]</scope>
    <source>
        <strain evidence="5 6">DSM 10068</strain>
    </source>
</reference>
<evidence type="ECO:0000313" key="6">
    <source>
        <dbReference type="Proteomes" id="UP000183995"/>
    </source>
</evidence>
<dbReference type="Gene3D" id="3.40.50.150">
    <property type="entry name" value="Vaccinia Virus protein VP39"/>
    <property type="match status" value="1"/>
</dbReference>
<keyword evidence="3" id="KW-0949">S-adenosyl-L-methionine</keyword>
<dbReference type="STRING" id="1123282.SAMN02745823_03640"/>
<dbReference type="PANTHER" id="PTHR43042">
    <property type="entry name" value="SAM-DEPENDENT METHYLTRANSFERASE"/>
    <property type="match status" value="1"/>
</dbReference>
<organism evidence="5 6">
    <name type="scientific">Sporobacter termitidis DSM 10068</name>
    <dbReference type="NCBI Taxonomy" id="1123282"/>
    <lineage>
        <taxon>Bacteria</taxon>
        <taxon>Bacillati</taxon>
        <taxon>Bacillota</taxon>
        <taxon>Clostridia</taxon>
        <taxon>Eubacteriales</taxon>
        <taxon>Oscillospiraceae</taxon>
        <taxon>Sporobacter</taxon>
    </lineage>
</organism>
<dbReference type="GO" id="GO:0008168">
    <property type="term" value="F:methyltransferase activity"/>
    <property type="evidence" value="ECO:0007669"/>
    <property type="project" value="UniProtKB-KW"/>
</dbReference>
<proteinExistence type="predicted"/>